<reference evidence="1" key="1">
    <citation type="submission" date="2014-05" db="EMBL/GenBank/DDBJ databases">
        <title>The genome and life-stage specific transcriptomes of Globodera pallida elucidate key aspects of plant parasitism by a cyst nematode.</title>
        <authorList>
            <person name="Cotton J.A."/>
            <person name="Lilley C.J."/>
            <person name="Jones L.M."/>
            <person name="Kikuchi T."/>
            <person name="Reid A.J."/>
            <person name="Thorpe P."/>
            <person name="Tsai I.J."/>
            <person name="Beasley H."/>
            <person name="Blok V."/>
            <person name="Cock P.J.A."/>
            <person name="Van den Akker S.E."/>
            <person name="Holroyd N."/>
            <person name="Hunt M."/>
            <person name="Mantelin S."/>
            <person name="Naghra H."/>
            <person name="Pain A."/>
            <person name="Palomares-Rius J.E."/>
            <person name="Zarowiecki M."/>
            <person name="Berriman M."/>
            <person name="Jones J.T."/>
            <person name="Urwin P.E."/>
        </authorList>
    </citation>
    <scope>NUCLEOTIDE SEQUENCE [LARGE SCALE GENOMIC DNA]</scope>
    <source>
        <strain evidence="1">Lindley</strain>
    </source>
</reference>
<keyword evidence="1" id="KW-1185">Reference proteome</keyword>
<organism evidence="1 2">
    <name type="scientific">Globodera pallida</name>
    <name type="common">Potato cyst nematode worm</name>
    <name type="synonym">Heterodera pallida</name>
    <dbReference type="NCBI Taxonomy" id="36090"/>
    <lineage>
        <taxon>Eukaryota</taxon>
        <taxon>Metazoa</taxon>
        <taxon>Ecdysozoa</taxon>
        <taxon>Nematoda</taxon>
        <taxon>Chromadorea</taxon>
        <taxon>Rhabditida</taxon>
        <taxon>Tylenchina</taxon>
        <taxon>Tylenchomorpha</taxon>
        <taxon>Tylenchoidea</taxon>
        <taxon>Heteroderidae</taxon>
        <taxon>Heteroderinae</taxon>
        <taxon>Globodera</taxon>
    </lineage>
</organism>
<dbReference type="Proteomes" id="UP000050741">
    <property type="component" value="Unassembled WGS sequence"/>
</dbReference>
<accession>A0A183C497</accession>
<dbReference type="WBParaSite" id="GPLIN_000769100">
    <property type="protein sequence ID" value="GPLIN_000769100"/>
    <property type="gene ID" value="GPLIN_000769100"/>
</dbReference>
<evidence type="ECO:0000313" key="1">
    <source>
        <dbReference type="Proteomes" id="UP000050741"/>
    </source>
</evidence>
<proteinExistence type="predicted"/>
<sequence>MGSREYGVCLVNPIAFSVPGSEAETELINHHLRLIDEKEQLSRRQDILNAQLDLNETELKIAQLRTKIADGGDDNDGAPFYASLRHDSNAMLLELKEMMDHKNDLMMRIADYEDEN</sequence>
<protein>
    <submittedName>
        <fullName evidence="2">HAP1 N-terminal domain-containing protein</fullName>
    </submittedName>
</protein>
<reference evidence="2" key="2">
    <citation type="submission" date="2016-06" db="UniProtKB">
        <authorList>
            <consortium name="WormBaseParasite"/>
        </authorList>
    </citation>
    <scope>IDENTIFICATION</scope>
</reference>
<name>A0A183C497_GLOPA</name>
<dbReference type="AlphaFoldDB" id="A0A183C497"/>
<evidence type="ECO:0000313" key="2">
    <source>
        <dbReference type="WBParaSite" id="GPLIN_000769100"/>
    </source>
</evidence>